<dbReference type="Gene3D" id="1.20.120.160">
    <property type="entry name" value="HPT domain"/>
    <property type="match status" value="1"/>
</dbReference>
<dbReference type="CDD" id="cd17546">
    <property type="entry name" value="REC_hyHK_CKI1_RcsC-like"/>
    <property type="match status" value="1"/>
</dbReference>
<comment type="function">
    <text evidence="15">May play the central regulatory role in sporulation. It may be an element of the effector pathway responsible for the activation of sporulation genes in response to nutritional stress. Spo0A may act in concert with spo0H (a sigma factor) to control the expression of some genes that are critical to the sporulation process.</text>
</comment>
<dbReference type="GO" id="GO:0005524">
    <property type="term" value="F:ATP binding"/>
    <property type="evidence" value="ECO:0007669"/>
    <property type="project" value="UniProtKB-KW"/>
</dbReference>
<keyword evidence="13" id="KW-0902">Two-component regulatory system</keyword>
<evidence type="ECO:0000256" key="13">
    <source>
        <dbReference type="ARBA" id="ARBA00023012"/>
    </source>
</evidence>
<evidence type="ECO:0000256" key="1">
    <source>
        <dbReference type="ARBA" id="ARBA00000085"/>
    </source>
</evidence>
<evidence type="ECO:0000259" key="20">
    <source>
        <dbReference type="PROSITE" id="PS50110"/>
    </source>
</evidence>
<dbReference type="InterPro" id="IPR001789">
    <property type="entry name" value="Sig_transdc_resp-reg_receiver"/>
</dbReference>
<feature type="domain" description="Response regulatory" evidence="20">
    <location>
        <begin position="965"/>
        <end position="1082"/>
    </location>
</feature>
<dbReference type="InterPro" id="IPR004358">
    <property type="entry name" value="Sig_transdc_His_kin-like_C"/>
</dbReference>
<evidence type="ECO:0000259" key="19">
    <source>
        <dbReference type="PROSITE" id="PS50109"/>
    </source>
</evidence>
<dbReference type="Pfam" id="PF02743">
    <property type="entry name" value="dCache_1"/>
    <property type="match status" value="1"/>
</dbReference>
<dbReference type="Proteomes" id="UP000006919">
    <property type="component" value="Chromosome"/>
</dbReference>
<proteinExistence type="inferred from homology"/>
<dbReference type="InterPro" id="IPR033479">
    <property type="entry name" value="dCache_1"/>
</dbReference>
<dbReference type="Pfam" id="PF02518">
    <property type="entry name" value="HATPase_c"/>
    <property type="match status" value="1"/>
</dbReference>
<dbReference type="RefSeq" id="WP_013499276.1">
    <property type="nucleotide sequence ID" value="NZ_JHYT01000019.1"/>
</dbReference>
<dbReference type="HOGENOM" id="CLU_267454_0_0_9"/>
<feature type="domain" description="Histidine kinase" evidence="19">
    <location>
        <begin position="714"/>
        <end position="935"/>
    </location>
</feature>
<dbReference type="InterPro" id="IPR036890">
    <property type="entry name" value="HATPase_C_sf"/>
</dbReference>
<dbReference type="STRING" id="697329.Rumal_2674"/>
<evidence type="ECO:0000313" key="21">
    <source>
        <dbReference type="EMBL" id="ADU23149.1"/>
    </source>
</evidence>
<dbReference type="InterPro" id="IPR011006">
    <property type="entry name" value="CheY-like_superfamily"/>
</dbReference>
<dbReference type="Gene3D" id="1.10.287.130">
    <property type="match status" value="1"/>
</dbReference>
<accession>E6UGM6</accession>
<reference evidence="21 22" key="1">
    <citation type="journal article" date="2011" name="J. Bacteriol.">
        <title>Complete genome of the cellulolytic ruminal bacterium Ruminococcus albus 7.</title>
        <authorList>
            <person name="Suen G."/>
            <person name="Stevenson D.M."/>
            <person name="Bruce D.C."/>
            <person name="Chertkov O."/>
            <person name="Copeland A."/>
            <person name="Cheng J.F."/>
            <person name="Detter C."/>
            <person name="Detter J.C."/>
            <person name="Goodwin L.A."/>
            <person name="Han C.S."/>
            <person name="Hauser L.J."/>
            <person name="Ivanova N.N."/>
            <person name="Kyrpides N.C."/>
            <person name="Land M.L."/>
            <person name="Lapidus A."/>
            <person name="Lucas S."/>
            <person name="Ovchinnikova G."/>
            <person name="Pitluck S."/>
            <person name="Tapia R."/>
            <person name="Woyke T."/>
            <person name="Boyum J."/>
            <person name="Mead D."/>
            <person name="Weimer P.J."/>
        </authorList>
    </citation>
    <scope>NUCLEOTIDE SEQUENCE [LARGE SCALE GENOMIC DNA]</scope>
    <source>
        <strain evidence="22">ATCC 27210 / DSM 20455 / JCM 14654 / NCDO 2250 / 7</strain>
    </source>
</reference>
<evidence type="ECO:0000256" key="5">
    <source>
        <dbReference type="ARBA" id="ARBA00018672"/>
    </source>
</evidence>
<gene>
    <name evidence="21" type="ordered locus">Rumal_2674</name>
</gene>
<feature type="modified residue" description="4-aspartylphosphate" evidence="17">
    <location>
        <position position="1014"/>
    </location>
</feature>
<evidence type="ECO:0000256" key="9">
    <source>
        <dbReference type="ARBA" id="ARBA00022741"/>
    </source>
</evidence>
<dbReference type="InterPro" id="IPR003661">
    <property type="entry name" value="HisK_dim/P_dom"/>
</dbReference>
<dbReference type="eggNOG" id="COG2198">
    <property type="taxonomic scope" value="Bacteria"/>
</dbReference>
<dbReference type="InterPro" id="IPR005467">
    <property type="entry name" value="His_kinase_dom"/>
</dbReference>
<dbReference type="SUPFAM" id="SSF47384">
    <property type="entry name" value="Homodimeric domain of signal transducing histidine kinase"/>
    <property type="match status" value="1"/>
</dbReference>
<dbReference type="FunFam" id="3.30.565.10:FF:000010">
    <property type="entry name" value="Sensor histidine kinase RcsC"/>
    <property type="match status" value="1"/>
</dbReference>
<dbReference type="InterPro" id="IPR003594">
    <property type="entry name" value="HATPase_dom"/>
</dbReference>
<keyword evidence="12 18" id="KW-1133">Transmembrane helix</keyword>
<keyword evidence="10 21" id="KW-0808">Transferase</keyword>
<evidence type="ECO:0000256" key="8">
    <source>
        <dbReference type="ARBA" id="ARBA00022692"/>
    </source>
</evidence>
<dbReference type="CDD" id="cd18773">
    <property type="entry name" value="PDC1_HK_sensor"/>
    <property type="match status" value="2"/>
</dbReference>
<dbReference type="SUPFAM" id="SSF47226">
    <property type="entry name" value="Histidine-containing phosphotransfer domain, HPT domain"/>
    <property type="match status" value="1"/>
</dbReference>
<dbReference type="Gene3D" id="3.40.50.2300">
    <property type="match status" value="1"/>
</dbReference>
<dbReference type="CDD" id="cd16922">
    <property type="entry name" value="HATPase_EvgS-ArcB-TorS-like"/>
    <property type="match status" value="1"/>
</dbReference>
<dbReference type="CDD" id="cd00082">
    <property type="entry name" value="HisKA"/>
    <property type="match status" value="1"/>
</dbReference>
<keyword evidence="14 18" id="KW-0472">Membrane</keyword>
<dbReference type="eggNOG" id="COG2205">
    <property type="taxonomic scope" value="Bacteria"/>
</dbReference>
<evidence type="ECO:0000313" key="22">
    <source>
        <dbReference type="Proteomes" id="UP000006919"/>
    </source>
</evidence>
<dbReference type="KEGG" id="ral:Rumal_2674"/>
<protein>
    <recommendedName>
        <fullName evidence="16">Circadian input-output histidine kinase CikA</fullName>
        <ecNumber evidence="4">2.7.13.3</ecNumber>
    </recommendedName>
    <alternativeName>
        <fullName evidence="5">Stage 0 sporulation protein A homolog</fullName>
    </alternativeName>
</protein>
<evidence type="ECO:0000256" key="14">
    <source>
        <dbReference type="ARBA" id="ARBA00023136"/>
    </source>
</evidence>
<dbReference type="SUPFAM" id="SSF55874">
    <property type="entry name" value="ATPase domain of HSP90 chaperone/DNA topoisomerase II/histidine kinase"/>
    <property type="match status" value="1"/>
</dbReference>
<dbReference type="PANTHER" id="PTHR45339:SF1">
    <property type="entry name" value="HYBRID SIGNAL TRANSDUCTION HISTIDINE KINASE J"/>
    <property type="match status" value="1"/>
</dbReference>
<keyword evidence="11" id="KW-0067">ATP-binding</keyword>
<feature type="transmembrane region" description="Helical" evidence="18">
    <location>
        <begin position="269"/>
        <end position="291"/>
    </location>
</feature>
<organism evidence="21 22">
    <name type="scientific">Ruminococcus albus (strain ATCC 27210 / DSM 20455 / JCM 14654 / NCDO 2250 / 7)</name>
    <dbReference type="NCBI Taxonomy" id="697329"/>
    <lineage>
        <taxon>Bacteria</taxon>
        <taxon>Bacillati</taxon>
        <taxon>Bacillota</taxon>
        <taxon>Clostridia</taxon>
        <taxon>Eubacteriales</taxon>
        <taxon>Oscillospiraceae</taxon>
        <taxon>Ruminococcus</taxon>
    </lineage>
</organism>
<dbReference type="InterPro" id="IPR036097">
    <property type="entry name" value="HisK_dim/P_sf"/>
</dbReference>
<evidence type="ECO:0000256" key="6">
    <source>
        <dbReference type="ARBA" id="ARBA00022475"/>
    </source>
</evidence>
<evidence type="ECO:0000256" key="12">
    <source>
        <dbReference type="ARBA" id="ARBA00022989"/>
    </source>
</evidence>
<sequence>MKKRLNTTFAFLTAVILLVIAMISEITLVFTVNSQQANETGSSRLELVSRELEHNINDARGKAMRFAVTAQNVLDDRDELEELVKSYKEDMFRETEGSCYNAYVAGEDWFFIPDLTDTDDYDVTRRNWYRGALQCSGGSYVSDPYIDAATGDICYTVSVMLADGKTVAALDYNMDSIRRHISKMYSDGKNEAVIVTEKGIIAGCSDENIVGKDLLEQLPEYGGIFSLAKSSDGSVHVRQKGSNLFAVRSEFGWYLIVSEDNWSLYRRSYIQMLVMIGISLIVFIMLAVMYLSSERKAKHARTMLKNNEDFLGSLTTGLQEPLHRMIAAASPENLRNSENYEKDFESIREAGLKLNEMIGKIVSYNSIVKKENTDKHKRSKTAGLMIGVRFRRLIVIALMLVFIMSMYVNTTSTIRWGRSQMNEELDTYTQRLSSWVSTEKSVLDMFCSMISTEPEIVHDYDAAVKKLDDITSQYSDISASYIVNPEWEHPVIMNSGWEPDEKWHVEDRAWYKELTSGEENWCISAPYYDEASGLYCVTFAEKVFDAHTGKTIGCFGIDFYMDKLVELLGSSYSGDGYAFITDSDGIIISHPYGSYRLSENNSTNVAELSYVAADPDSSNVSIISDFDGKLRAAIASTQKESGFTVYVMKNVLSVYSSVLVYGSICVFVLLGCTVTVYILMNNLIQLQNRANRQLKESADAAIAADEAKSTFLAQMSHEIRTPINVVLGMNEMIIRECKDNDIKEYALNIQSAGHTLLSLINSILDFSKIEDGKMEIIPAAYWTASLINDLVTSVASRAADKELKFIVNADPYLPAKLIGDDMRIKQVISNLLTNAVKYTEKGSITLTVRTESFSEEEIMLYVEVGDTGIGIREEDMSALFESFRRLDEQRNKSIEGTGLGMSIVTKLLKMMNSELHVESIYGVGSTFWFSLPQKISDPSPMGDYTHRIQSKDRNNGKHIYAPEANLLVVDDNEMNIKVAVSLLKIFGIVPDTAPSGYMALSLIREKHYDMILLDHMMPGMDGIATLKRICDEGMREADTTMIALTANAVVGARETYLQAGFDDYLSKPIDSGLLEKILQKYLPSEKVSMVDDNAPTQDDTIKDRFTLTELQKICSLYSGINPVVGLEYCMNSKEFYLDTLEGYAEADRLIQIKAAFIQKRWDDYRVDVHAVKSASLTIGAQMLSERAKALEFAARDGDTEYIMRNHEAFTEEYAKCLVGVNAILDTFSGNNDK</sequence>
<dbReference type="GO" id="GO:0005886">
    <property type="term" value="C:plasma membrane"/>
    <property type="evidence" value="ECO:0007669"/>
    <property type="project" value="UniProtKB-SubCell"/>
</dbReference>
<dbReference type="GO" id="GO:0000155">
    <property type="term" value="F:phosphorelay sensor kinase activity"/>
    <property type="evidence" value="ECO:0007669"/>
    <property type="project" value="InterPro"/>
</dbReference>
<dbReference type="Gene3D" id="3.30.565.10">
    <property type="entry name" value="Histidine kinase-like ATPase, C-terminal domain"/>
    <property type="match status" value="1"/>
</dbReference>
<dbReference type="EMBL" id="CP002403">
    <property type="protein sequence ID" value="ADU23149.1"/>
    <property type="molecule type" value="Genomic_DNA"/>
</dbReference>
<dbReference type="PRINTS" id="PR00344">
    <property type="entry name" value="BCTRLSENSOR"/>
</dbReference>
<dbReference type="CDD" id="cd18774">
    <property type="entry name" value="PDC2_HK_sensor"/>
    <property type="match status" value="1"/>
</dbReference>
<evidence type="ECO:0000256" key="15">
    <source>
        <dbReference type="ARBA" id="ARBA00024867"/>
    </source>
</evidence>
<dbReference type="PROSITE" id="PS50109">
    <property type="entry name" value="HIS_KIN"/>
    <property type="match status" value="1"/>
</dbReference>
<name>E6UGM6_RUMA7</name>
<dbReference type="eggNOG" id="COG0784">
    <property type="taxonomic scope" value="Bacteria"/>
</dbReference>
<keyword evidence="8 18" id="KW-0812">Transmembrane</keyword>
<comment type="subcellular location">
    <subcellularLocation>
        <location evidence="2">Cell membrane</location>
        <topology evidence="2">Multi-pass membrane protein</topology>
    </subcellularLocation>
</comment>
<keyword evidence="7 17" id="KW-0597">Phosphoprotein</keyword>
<dbReference type="Gene3D" id="3.30.450.20">
    <property type="entry name" value="PAS domain"/>
    <property type="match status" value="4"/>
</dbReference>
<evidence type="ECO:0000256" key="4">
    <source>
        <dbReference type="ARBA" id="ARBA00012438"/>
    </source>
</evidence>
<comment type="similarity">
    <text evidence="3">In the N-terminal section; belongs to the phytochrome family.</text>
</comment>
<keyword evidence="9" id="KW-0547">Nucleotide-binding</keyword>
<dbReference type="SMART" id="SM00387">
    <property type="entry name" value="HATPase_c"/>
    <property type="match status" value="1"/>
</dbReference>
<dbReference type="AlphaFoldDB" id="E6UGM6"/>
<keyword evidence="6" id="KW-1003">Cell membrane</keyword>
<dbReference type="EC" id="2.7.13.3" evidence="4"/>
<evidence type="ECO:0000256" key="17">
    <source>
        <dbReference type="PROSITE-ProRule" id="PRU00169"/>
    </source>
</evidence>
<evidence type="ECO:0000256" key="16">
    <source>
        <dbReference type="ARBA" id="ARBA00074306"/>
    </source>
</evidence>
<dbReference type="SUPFAM" id="SSF52172">
    <property type="entry name" value="CheY-like"/>
    <property type="match status" value="1"/>
</dbReference>
<evidence type="ECO:0000256" key="10">
    <source>
        <dbReference type="ARBA" id="ARBA00022777"/>
    </source>
</evidence>
<dbReference type="Pfam" id="PF00512">
    <property type="entry name" value="HisKA"/>
    <property type="match status" value="1"/>
</dbReference>
<keyword evidence="10 21" id="KW-0418">Kinase</keyword>
<dbReference type="InterPro" id="IPR036641">
    <property type="entry name" value="HPT_dom_sf"/>
</dbReference>
<dbReference type="Pfam" id="PF00072">
    <property type="entry name" value="Response_reg"/>
    <property type="match status" value="1"/>
</dbReference>
<evidence type="ECO:0000256" key="18">
    <source>
        <dbReference type="SAM" id="Phobius"/>
    </source>
</evidence>
<evidence type="ECO:0000256" key="2">
    <source>
        <dbReference type="ARBA" id="ARBA00004651"/>
    </source>
</evidence>
<evidence type="ECO:0000256" key="7">
    <source>
        <dbReference type="ARBA" id="ARBA00022553"/>
    </source>
</evidence>
<dbReference type="SUPFAM" id="SSF103190">
    <property type="entry name" value="Sensory domain-like"/>
    <property type="match status" value="2"/>
</dbReference>
<dbReference type="SMART" id="SM00448">
    <property type="entry name" value="REC"/>
    <property type="match status" value="1"/>
</dbReference>
<comment type="catalytic activity">
    <reaction evidence="1">
        <text>ATP + protein L-histidine = ADP + protein N-phospho-L-histidine.</text>
        <dbReference type="EC" id="2.7.13.3"/>
    </reaction>
</comment>
<feature type="transmembrane region" description="Helical" evidence="18">
    <location>
        <begin position="658"/>
        <end position="679"/>
    </location>
</feature>
<dbReference type="InterPro" id="IPR029151">
    <property type="entry name" value="Sensor-like_sf"/>
</dbReference>
<dbReference type="SMART" id="SM00388">
    <property type="entry name" value="HisKA"/>
    <property type="match status" value="1"/>
</dbReference>
<feature type="transmembrane region" description="Helical" evidence="18">
    <location>
        <begin position="390"/>
        <end position="408"/>
    </location>
</feature>
<evidence type="ECO:0000256" key="11">
    <source>
        <dbReference type="ARBA" id="ARBA00022840"/>
    </source>
</evidence>
<dbReference type="PROSITE" id="PS50110">
    <property type="entry name" value="RESPONSE_REGULATORY"/>
    <property type="match status" value="1"/>
</dbReference>
<dbReference type="PANTHER" id="PTHR45339">
    <property type="entry name" value="HYBRID SIGNAL TRANSDUCTION HISTIDINE KINASE J"/>
    <property type="match status" value="1"/>
</dbReference>
<evidence type="ECO:0000256" key="3">
    <source>
        <dbReference type="ARBA" id="ARBA00006402"/>
    </source>
</evidence>